<dbReference type="OrthoDB" id="5022306at2"/>
<keyword evidence="3" id="KW-1185">Reference proteome</keyword>
<protein>
    <submittedName>
        <fullName evidence="2">DinB superfamily protein</fullName>
    </submittedName>
</protein>
<evidence type="ECO:0000313" key="3">
    <source>
        <dbReference type="Proteomes" id="UP000219072"/>
    </source>
</evidence>
<dbReference type="EMBL" id="OCNE01000013">
    <property type="protein sequence ID" value="SOD63950.1"/>
    <property type="molecule type" value="Genomic_DNA"/>
</dbReference>
<accession>A0A286DZ98</accession>
<name>A0A286DZ98_9ACTN</name>
<evidence type="ECO:0000313" key="2">
    <source>
        <dbReference type="EMBL" id="SOD63950.1"/>
    </source>
</evidence>
<organism evidence="2 3">
    <name type="scientific">Streptomyces zhaozhouensis</name>
    <dbReference type="NCBI Taxonomy" id="1300267"/>
    <lineage>
        <taxon>Bacteria</taxon>
        <taxon>Bacillati</taxon>
        <taxon>Actinomycetota</taxon>
        <taxon>Actinomycetes</taxon>
        <taxon>Kitasatosporales</taxon>
        <taxon>Streptomycetaceae</taxon>
        <taxon>Streptomyces</taxon>
    </lineage>
</organism>
<dbReference type="InterPro" id="IPR034660">
    <property type="entry name" value="DinB/YfiT-like"/>
</dbReference>
<evidence type="ECO:0000259" key="1">
    <source>
        <dbReference type="Pfam" id="PF12867"/>
    </source>
</evidence>
<proteinExistence type="predicted"/>
<feature type="domain" description="DinB-like" evidence="1">
    <location>
        <begin position="12"/>
        <end position="163"/>
    </location>
</feature>
<dbReference type="AlphaFoldDB" id="A0A286DZ98"/>
<dbReference type="Proteomes" id="UP000219072">
    <property type="component" value="Unassembled WGS sequence"/>
</dbReference>
<dbReference type="SUPFAM" id="SSF109854">
    <property type="entry name" value="DinB/YfiT-like putative metalloenzymes"/>
    <property type="match status" value="1"/>
</dbReference>
<sequence>MTTTAADQARWQFDFAWSFFDYHLQRLAPEDFLWEPGPLVWTMHPTEDGGWRPDFAEVEPDPIPVPTIGWVSWHLGWWWSVACDHARGRTPRAREEILWPGPGEPTVAWLRSLHDTWHDVLARADEEDLALPAAYPWPADAGLTRAHLYSFAAVELTKNAAEIGQLRLLRAAR</sequence>
<dbReference type="RefSeq" id="WP_097232395.1">
    <property type="nucleotide sequence ID" value="NZ_OCNE01000013.1"/>
</dbReference>
<dbReference type="Pfam" id="PF12867">
    <property type="entry name" value="DinB_2"/>
    <property type="match status" value="1"/>
</dbReference>
<gene>
    <name evidence="2" type="ORF">SAMN06297387_113109</name>
</gene>
<dbReference type="InterPro" id="IPR024775">
    <property type="entry name" value="DinB-like"/>
</dbReference>
<reference evidence="2 3" key="1">
    <citation type="submission" date="2017-09" db="EMBL/GenBank/DDBJ databases">
        <authorList>
            <person name="Ehlers B."/>
            <person name="Leendertz F.H."/>
        </authorList>
    </citation>
    <scope>NUCLEOTIDE SEQUENCE [LARGE SCALE GENOMIC DNA]</scope>
    <source>
        <strain evidence="2 3">CGMCC 4.7095</strain>
    </source>
</reference>